<dbReference type="EMBL" id="JBBJCI010000145">
    <property type="protein sequence ID" value="KAK7242357.1"/>
    <property type="molecule type" value="Genomic_DNA"/>
</dbReference>
<evidence type="ECO:0000256" key="1">
    <source>
        <dbReference type="SAM" id="Coils"/>
    </source>
</evidence>
<dbReference type="PANTHER" id="PTHR32215:SF0">
    <property type="entry name" value="CILIA- AND FLAGELLA-ASSOCIATED PROTEIN 57"/>
    <property type="match status" value="1"/>
</dbReference>
<dbReference type="InterPro" id="IPR015943">
    <property type="entry name" value="WD40/YVTN_repeat-like_dom_sf"/>
</dbReference>
<protein>
    <submittedName>
        <fullName evidence="3">WD-repeat domain</fullName>
    </submittedName>
</protein>
<dbReference type="Gene3D" id="2.130.10.10">
    <property type="entry name" value="YVTN repeat-like/Quinoprotein amine dehydrogenase"/>
    <property type="match status" value="3"/>
</dbReference>
<evidence type="ECO:0000313" key="3">
    <source>
        <dbReference type="EMBL" id="KAK7242357.1"/>
    </source>
</evidence>
<gene>
    <name evidence="3" type="ORF">SO694_00012232</name>
</gene>
<name>A0ABR1G215_AURAN</name>
<sequence length="941" mass="106174">MLAYAELGSKEVVYVAFSGDSKFCLTQGGAPEWQLVLWTFDRAGEAHQHDALPTPNGPPVYQADFCPQDSTVVCVTGDSILRFMRITENQFRPIPFNLKREPQNYLCHCWLPGTAWASSAAASRRALRIFERSDDVREYFKCSKVFNIEGNATHITNLAISPSEENLLCATANNQIGLPGQAAADEPAHGRYSIHQGAPVKGCRECKFAHGGHAFAVVNNSLVQIIHTYTCEVVTNLRGHNARVTTTIAWRAGDRRLATVGADGALFIWKVRDGSKEGEHVIPRVGFLGGAASPDLSRVFSVSDDATLGVLRQRRRARGRRRQEPDPRRALGCVDVGANQRILFAGTAEPGGRPGFILAHALLPQWEALEPQKYQCHWSEVSCLRLSHDGTFLFSGGHDGSLCMFEVHDVDQRGQVRSRRSATGPPKFTEEILVTKSDLEEKSNQMQQLRNKVDELVLNNEYQLRLKDMKYKERLTETSDKFTFTSELQSDAQRARAAHGRQAAHGARVRGEAPVPGGPPQGRVPRPGDAMQYDAKINTEVARYQALVAERETQNRSWDEDNLKLVDGHSAYVMELTSDYDAKIEEEHDLQRRGAAEKESMLAQFNKTKALIEEDADLEVEEVKSKYEAKLAAERQLTLRLKGENGLMKKKFSALTKDVEDQKEEIRSLHEKEKELIDNIKGLEKDIQGHKKEIREREETIADKEKRIYDLKKKNQELEKFKFVLDYKIKELKRQIEPRENEIADMRKQVEEMDMELEQYHKSNSALDLMIGELRLKMDGMQKEINLQRDIIAEGAAYISRFRRDLSATAAANLDKHKDLKLCVRELYKTYVLEEGAPKAAGGGRAVGGGSESDLQAEYNRQREHLERNVEALKRKIAKDLKMYYADKARLTDEGVTLVDEMNNLRRENHRQNLKQGRRAPPRTAAATPRSAATSPASKDF</sequence>
<dbReference type="PANTHER" id="PTHR32215">
    <property type="entry name" value="CILIA- AND FLAGELLA-ASSOCIATED PROTEIN 57"/>
    <property type="match status" value="1"/>
</dbReference>
<feature type="compositionally biased region" description="Low complexity" evidence="2">
    <location>
        <begin position="922"/>
        <end position="941"/>
    </location>
</feature>
<comment type="caution">
    <text evidence="3">The sequence shown here is derived from an EMBL/GenBank/DDBJ whole genome shotgun (WGS) entry which is preliminary data.</text>
</comment>
<dbReference type="Pfam" id="PF00400">
    <property type="entry name" value="WD40"/>
    <property type="match status" value="2"/>
</dbReference>
<keyword evidence="4" id="KW-1185">Reference proteome</keyword>
<feature type="region of interest" description="Disordered" evidence="2">
    <location>
        <begin position="497"/>
        <end position="526"/>
    </location>
</feature>
<dbReference type="SUPFAM" id="SSF50978">
    <property type="entry name" value="WD40 repeat-like"/>
    <property type="match status" value="1"/>
</dbReference>
<feature type="coiled-coil region" evidence="1">
    <location>
        <begin position="432"/>
        <end position="459"/>
    </location>
</feature>
<dbReference type="InterPro" id="IPR052993">
    <property type="entry name" value="CFA-57"/>
</dbReference>
<dbReference type="Proteomes" id="UP001363151">
    <property type="component" value="Unassembled WGS sequence"/>
</dbReference>
<proteinExistence type="predicted"/>
<keyword evidence="1" id="KW-0175">Coiled coil</keyword>
<dbReference type="SMART" id="SM00320">
    <property type="entry name" value="WD40"/>
    <property type="match status" value="3"/>
</dbReference>
<reference evidence="3 4" key="1">
    <citation type="submission" date="2024-03" db="EMBL/GenBank/DDBJ databases">
        <title>Aureococcus anophagefferens CCMP1851 and Kratosvirus quantuckense: Draft genome of a second virus-susceptible host strain in the model system.</title>
        <authorList>
            <person name="Chase E."/>
            <person name="Truchon A.R."/>
            <person name="Schepens W."/>
            <person name="Wilhelm S.W."/>
        </authorList>
    </citation>
    <scope>NUCLEOTIDE SEQUENCE [LARGE SCALE GENOMIC DNA]</scope>
    <source>
        <strain evidence="3 4">CCMP1851</strain>
    </source>
</reference>
<dbReference type="InterPro" id="IPR036322">
    <property type="entry name" value="WD40_repeat_dom_sf"/>
</dbReference>
<organism evidence="3 4">
    <name type="scientific">Aureococcus anophagefferens</name>
    <name type="common">Harmful bloom alga</name>
    <dbReference type="NCBI Taxonomy" id="44056"/>
    <lineage>
        <taxon>Eukaryota</taxon>
        <taxon>Sar</taxon>
        <taxon>Stramenopiles</taxon>
        <taxon>Ochrophyta</taxon>
        <taxon>Pelagophyceae</taxon>
        <taxon>Pelagomonadales</taxon>
        <taxon>Pelagomonadaceae</taxon>
        <taxon>Aureococcus</taxon>
    </lineage>
</organism>
<evidence type="ECO:0000313" key="4">
    <source>
        <dbReference type="Proteomes" id="UP001363151"/>
    </source>
</evidence>
<feature type="compositionally biased region" description="Basic residues" evidence="2">
    <location>
        <begin position="912"/>
        <end position="921"/>
    </location>
</feature>
<dbReference type="InterPro" id="IPR001680">
    <property type="entry name" value="WD40_rpt"/>
</dbReference>
<feature type="region of interest" description="Disordered" evidence="2">
    <location>
        <begin position="902"/>
        <end position="941"/>
    </location>
</feature>
<accession>A0ABR1G215</accession>
<dbReference type="Gene3D" id="1.10.287.1490">
    <property type="match status" value="1"/>
</dbReference>
<feature type="coiled-coil region" evidence="1">
    <location>
        <begin position="652"/>
        <end position="763"/>
    </location>
</feature>
<evidence type="ECO:0000256" key="2">
    <source>
        <dbReference type="SAM" id="MobiDB-lite"/>
    </source>
</evidence>